<dbReference type="RefSeq" id="WP_118365757.1">
    <property type="nucleotide sequence ID" value="NZ_QRPK01000047.1"/>
</dbReference>
<dbReference type="AlphaFoldDB" id="A0A415P7H1"/>
<dbReference type="InterPro" id="IPR004437">
    <property type="entry name" value="ParB/RepB/Spo0J"/>
</dbReference>
<evidence type="ECO:0000256" key="4">
    <source>
        <dbReference type="ARBA" id="ARBA00023125"/>
    </source>
</evidence>
<keyword evidence="3" id="KW-0159">Chromosome partition</keyword>
<feature type="domain" description="HTH cro/C1-type" evidence="5">
    <location>
        <begin position="147"/>
        <end position="175"/>
    </location>
</feature>
<organism evidence="6 7">
    <name type="scientific">Amedibacillus dolichus</name>
    <dbReference type="NCBI Taxonomy" id="31971"/>
    <lineage>
        <taxon>Bacteria</taxon>
        <taxon>Bacillati</taxon>
        <taxon>Bacillota</taxon>
        <taxon>Erysipelotrichia</taxon>
        <taxon>Erysipelotrichales</taxon>
        <taxon>Erysipelotrichaceae</taxon>
        <taxon>Amedibacillus</taxon>
    </lineage>
</organism>
<dbReference type="EMBL" id="QRPK01000047">
    <property type="protein sequence ID" value="RHM08616.1"/>
    <property type="molecule type" value="Genomic_DNA"/>
</dbReference>
<dbReference type="PANTHER" id="PTHR33375">
    <property type="entry name" value="CHROMOSOME-PARTITIONING PROTEIN PARB-RELATED"/>
    <property type="match status" value="1"/>
</dbReference>
<dbReference type="Proteomes" id="UP000284868">
    <property type="component" value="Unassembled WGS sequence"/>
</dbReference>
<dbReference type="GO" id="GO:0009295">
    <property type="term" value="C:nucleoid"/>
    <property type="evidence" value="ECO:0007669"/>
    <property type="project" value="UniProtKB-SubCell"/>
</dbReference>
<dbReference type="Pfam" id="PF02195">
    <property type="entry name" value="ParB_N"/>
    <property type="match status" value="1"/>
</dbReference>
<dbReference type="GO" id="GO:0005694">
    <property type="term" value="C:chromosome"/>
    <property type="evidence" value="ECO:0007669"/>
    <property type="project" value="TreeGrafter"/>
</dbReference>
<dbReference type="Gene3D" id="1.10.10.2830">
    <property type="match status" value="1"/>
</dbReference>
<comment type="similarity">
    <text evidence="2">Belongs to the ParB family.</text>
</comment>
<keyword evidence="4" id="KW-0238">DNA-binding</keyword>
<evidence type="ECO:0000256" key="3">
    <source>
        <dbReference type="ARBA" id="ARBA00022829"/>
    </source>
</evidence>
<dbReference type="SMART" id="SM00470">
    <property type="entry name" value="ParB"/>
    <property type="match status" value="1"/>
</dbReference>
<dbReference type="SUPFAM" id="SSF109709">
    <property type="entry name" value="KorB DNA-binding domain-like"/>
    <property type="match status" value="1"/>
</dbReference>
<dbReference type="GO" id="GO:0045881">
    <property type="term" value="P:positive regulation of sporulation resulting in formation of a cellular spore"/>
    <property type="evidence" value="ECO:0007669"/>
    <property type="project" value="TreeGrafter"/>
</dbReference>
<gene>
    <name evidence="6" type="ORF">DWZ83_08065</name>
</gene>
<dbReference type="GO" id="GO:0007059">
    <property type="term" value="P:chromosome segregation"/>
    <property type="evidence" value="ECO:0007669"/>
    <property type="project" value="UniProtKB-KW"/>
</dbReference>
<dbReference type="FunFam" id="1.10.10.2830:FF:000001">
    <property type="entry name" value="Chromosome partitioning protein ParB"/>
    <property type="match status" value="1"/>
</dbReference>
<dbReference type="PANTHER" id="PTHR33375:SF1">
    <property type="entry name" value="CHROMOSOME-PARTITIONING PROTEIN PARB-RELATED"/>
    <property type="match status" value="1"/>
</dbReference>
<dbReference type="InterPro" id="IPR050336">
    <property type="entry name" value="Chromosome_partition/occlusion"/>
</dbReference>
<comment type="subcellular location">
    <subcellularLocation>
        <location evidence="1">Cytoplasm</location>
        <location evidence="1">Nucleoid</location>
    </subcellularLocation>
</comment>
<evidence type="ECO:0000256" key="2">
    <source>
        <dbReference type="ARBA" id="ARBA00006295"/>
    </source>
</evidence>
<reference evidence="6 7" key="1">
    <citation type="submission" date="2018-08" db="EMBL/GenBank/DDBJ databases">
        <title>A genome reference for cultivated species of the human gut microbiota.</title>
        <authorList>
            <person name="Zou Y."/>
            <person name="Xue W."/>
            <person name="Luo G."/>
        </authorList>
    </citation>
    <scope>NUCLEOTIDE SEQUENCE [LARGE SCALE GENOMIC DNA]</scope>
    <source>
        <strain evidence="6 7">AF35-6BH</strain>
    </source>
</reference>
<evidence type="ECO:0000313" key="6">
    <source>
        <dbReference type="EMBL" id="RHM08616.1"/>
    </source>
</evidence>
<dbReference type="InterPro" id="IPR041468">
    <property type="entry name" value="HTH_ParB/Spo0J"/>
</dbReference>
<keyword evidence="7" id="KW-1185">Reference proteome</keyword>
<dbReference type="InterPro" id="IPR036086">
    <property type="entry name" value="ParB/Sulfiredoxin_sf"/>
</dbReference>
<dbReference type="OrthoDB" id="9802051at2"/>
<dbReference type="PROSITE" id="PS50943">
    <property type="entry name" value="HTH_CROC1"/>
    <property type="match status" value="1"/>
</dbReference>
<proteinExistence type="inferred from homology"/>
<dbReference type="Gene3D" id="3.90.1530.30">
    <property type="match status" value="1"/>
</dbReference>
<dbReference type="FunFam" id="3.90.1530.30:FF:000001">
    <property type="entry name" value="Chromosome partitioning protein ParB"/>
    <property type="match status" value="1"/>
</dbReference>
<accession>A0A415P7H1</accession>
<dbReference type="GO" id="GO:0003677">
    <property type="term" value="F:DNA binding"/>
    <property type="evidence" value="ECO:0007669"/>
    <property type="project" value="UniProtKB-KW"/>
</dbReference>
<dbReference type="SUPFAM" id="SSF110849">
    <property type="entry name" value="ParB/Sulfiredoxin"/>
    <property type="match status" value="1"/>
</dbReference>
<dbReference type="InterPro" id="IPR001387">
    <property type="entry name" value="Cro/C1-type_HTH"/>
</dbReference>
<dbReference type="NCBIfam" id="TIGR00180">
    <property type="entry name" value="parB_part"/>
    <property type="match status" value="1"/>
</dbReference>
<dbReference type="Pfam" id="PF17762">
    <property type="entry name" value="HTH_ParB"/>
    <property type="match status" value="1"/>
</dbReference>
<protein>
    <submittedName>
        <fullName evidence="6">ParB/RepB/Spo0J family partition protein</fullName>
    </submittedName>
</protein>
<evidence type="ECO:0000256" key="1">
    <source>
        <dbReference type="ARBA" id="ARBA00004453"/>
    </source>
</evidence>
<comment type="caution">
    <text evidence="6">The sequence shown here is derived from an EMBL/GenBank/DDBJ whole genome shotgun (WGS) entry which is preliminary data.</text>
</comment>
<name>A0A415P7H1_9FIRM</name>
<sequence>MAKKESNPRLGKGLSAIFGEDVNSVLEDIQQGKSEVHSDAKFEVAVSEVKPNPYQPRKVFDDEKIQELAHSIQQHGVFTPILVKKTIKGYELITGERRLRAAKLAGLKNIPAILMDFDDQQMMEIALLENIQREDLNAIEEAQGYDKLIKKLGYTQEELAKRIGKSREHVANMLRLLRLPKKVQEHVTNGELSMGHVRALLALNDEKQMEEAAKKAIKEGMSVRAIEAYVKALQTPKPQTVKKEKDVNLTSVENRLQNRFQTKVQVSEKQITIHYKGNNDLNRILELLGGIEEEV</sequence>
<dbReference type="InterPro" id="IPR003115">
    <property type="entry name" value="ParB_N"/>
</dbReference>
<dbReference type="CDD" id="cd16393">
    <property type="entry name" value="SPO0J_N"/>
    <property type="match status" value="1"/>
</dbReference>
<evidence type="ECO:0000313" key="7">
    <source>
        <dbReference type="Proteomes" id="UP000284868"/>
    </source>
</evidence>
<evidence type="ECO:0000259" key="5">
    <source>
        <dbReference type="PROSITE" id="PS50943"/>
    </source>
</evidence>